<sequence>MTHPHEEYMDMKELKKYNNMLGCIADAHYGIPTRCPCGGRIVDEVSPGKKFPSDFDTHPWRKYFTCANFEDDGLHFRQPWVFAIQDEVKGLLKRVDEMAVEITELKDELNRVRTLHYVVVVQPWVRFMKYNNMLGCIADAHYGIPTRCPCGGRIVDEVSPGKKFPSDFDTHPWRKYFTCANFEDDGLHFRQPWVFAIQDEVKGLLKRVDEMAVEITELKDELNRVRTLQ</sequence>
<keyword evidence="1" id="KW-0175">Coiled coil</keyword>
<name>A0A8S9KTG6_BRACR</name>
<dbReference type="AlphaFoldDB" id="A0A8S9KTG6"/>
<evidence type="ECO:0000256" key="1">
    <source>
        <dbReference type="SAM" id="Coils"/>
    </source>
</evidence>
<evidence type="ECO:0000313" key="2">
    <source>
        <dbReference type="EMBL" id="KAF2597719.1"/>
    </source>
</evidence>
<gene>
    <name evidence="2" type="ORF">F2Q68_00011128</name>
</gene>
<reference evidence="2" key="1">
    <citation type="submission" date="2019-12" db="EMBL/GenBank/DDBJ databases">
        <title>Genome sequencing and annotation of Brassica cretica.</title>
        <authorList>
            <person name="Studholme D.J."/>
            <person name="Sarris P.F."/>
        </authorList>
    </citation>
    <scope>NUCLEOTIDE SEQUENCE</scope>
    <source>
        <strain evidence="2">PFS-001/15</strain>
        <tissue evidence="2">Leaf</tissue>
    </source>
</reference>
<accession>A0A8S9KTG6</accession>
<dbReference type="EMBL" id="QGKW02000717">
    <property type="protein sequence ID" value="KAF2597719.1"/>
    <property type="molecule type" value="Genomic_DNA"/>
</dbReference>
<evidence type="ECO:0008006" key="4">
    <source>
        <dbReference type="Google" id="ProtNLM"/>
    </source>
</evidence>
<feature type="coiled-coil region" evidence="1">
    <location>
        <begin position="201"/>
        <end position="228"/>
    </location>
</feature>
<feature type="coiled-coil region" evidence="1">
    <location>
        <begin position="88"/>
        <end position="115"/>
    </location>
</feature>
<proteinExistence type="predicted"/>
<dbReference type="Proteomes" id="UP000712281">
    <property type="component" value="Unassembled WGS sequence"/>
</dbReference>
<organism evidence="2 3">
    <name type="scientific">Brassica cretica</name>
    <name type="common">Mustard</name>
    <dbReference type="NCBI Taxonomy" id="69181"/>
    <lineage>
        <taxon>Eukaryota</taxon>
        <taxon>Viridiplantae</taxon>
        <taxon>Streptophyta</taxon>
        <taxon>Embryophyta</taxon>
        <taxon>Tracheophyta</taxon>
        <taxon>Spermatophyta</taxon>
        <taxon>Magnoliopsida</taxon>
        <taxon>eudicotyledons</taxon>
        <taxon>Gunneridae</taxon>
        <taxon>Pentapetalae</taxon>
        <taxon>rosids</taxon>
        <taxon>malvids</taxon>
        <taxon>Brassicales</taxon>
        <taxon>Brassicaceae</taxon>
        <taxon>Brassiceae</taxon>
        <taxon>Brassica</taxon>
    </lineage>
</organism>
<evidence type="ECO:0000313" key="3">
    <source>
        <dbReference type="Proteomes" id="UP000712281"/>
    </source>
</evidence>
<protein>
    <recommendedName>
        <fullName evidence="4">Zinc finger GRF-type domain-containing protein</fullName>
    </recommendedName>
</protein>
<comment type="caution">
    <text evidence="2">The sequence shown here is derived from an EMBL/GenBank/DDBJ whole genome shotgun (WGS) entry which is preliminary data.</text>
</comment>